<dbReference type="OrthoDB" id="9794725at2"/>
<dbReference type="EMBL" id="BAHC01000205">
    <property type="protein sequence ID" value="GAB93071.1"/>
    <property type="molecule type" value="Genomic_DNA"/>
</dbReference>
<keyword evidence="2" id="KW-1185">Reference proteome</keyword>
<dbReference type="AlphaFoldDB" id="K6WH11"/>
<organism evidence="1 2">
    <name type="scientific">Gordonia rhizosphera NBRC 16068</name>
    <dbReference type="NCBI Taxonomy" id="1108045"/>
    <lineage>
        <taxon>Bacteria</taxon>
        <taxon>Bacillati</taxon>
        <taxon>Actinomycetota</taxon>
        <taxon>Actinomycetes</taxon>
        <taxon>Mycobacteriales</taxon>
        <taxon>Gordoniaceae</taxon>
        <taxon>Gordonia</taxon>
    </lineage>
</organism>
<dbReference type="Proteomes" id="UP000008363">
    <property type="component" value="Unassembled WGS sequence"/>
</dbReference>
<gene>
    <name evidence="1" type="ORF">GORHZ_205_00130</name>
</gene>
<name>K6WH11_9ACTN</name>
<reference evidence="1 2" key="1">
    <citation type="submission" date="2012-08" db="EMBL/GenBank/DDBJ databases">
        <title>Whole genome shotgun sequence of Gordonia rhizosphera NBRC 16068.</title>
        <authorList>
            <person name="Takarada H."/>
            <person name="Isaki S."/>
            <person name="Hosoyama A."/>
            <person name="Tsuchikane K."/>
            <person name="Katsumata H."/>
            <person name="Baba S."/>
            <person name="Ohji S."/>
            <person name="Yamazaki S."/>
            <person name="Fujita N."/>
        </authorList>
    </citation>
    <scope>NUCLEOTIDE SEQUENCE [LARGE SCALE GENOMIC DNA]</scope>
    <source>
        <strain evidence="1 2">NBRC 16068</strain>
    </source>
</reference>
<evidence type="ECO:0000313" key="2">
    <source>
        <dbReference type="Proteomes" id="UP000008363"/>
    </source>
</evidence>
<sequence length="57" mass="6230">MTVLPLGYDPSQSVPVVLGVATAGHLRIWHEETPSLWKVSNYADFDEYIDLLGSGAI</sequence>
<dbReference type="STRING" id="1108045.GORHZ_205_00130"/>
<dbReference type="RefSeq" id="WP_006337958.1">
    <property type="nucleotide sequence ID" value="NZ_BAHC01000205.1"/>
</dbReference>
<accession>K6WH11</accession>
<evidence type="ECO:0000313" key="1">
    <source>
        <dbReference type="EMBL" id="GAB93071.1"/>
    </source>
</evidence>
<comment type="caution">
    <text evidence="1">The sequence shown here is derived from an EMBL/GenBank/DDBJ whole genome shotgun (WGS) entry which is preliminary data.</text>
</comment>
<protein>
    <submittedName>
        <fullName evidence="1">Uncharacterized protein</fullName>
    </submittedName>
</protein>
<proteinExistence type="predicted"/>